<comment type="subcellular location">
    <subcellularLocation>
        <location evidence="1">Cell membrane</location>
        <topology evidence="1">Multi-pass membrane protein</topology>
    </subcellularLocation>
</comment>
<feature type="transmembrane region" description="Helical" evidence="8">
    <location>
        <begin position="81"/>
        <end position="100"/>
    </location>
</feature>
<evidence type="ECO:0000256" key="3">
    <source>
        <dbReference type="ARBA" id="ARBA00022692"/>
    </source>
</evidence>
<evidence type="ECO:0000256" key="6">
    <source>
        <dbReference type="ARBA" id="ARBA00043993"/>
    </source>
</evidence>
<keyword evidence="7" id="KW-0175">Coiled coil</keyword>
<keyword evidence="3 8" id="KW-0812">Transmembrane</keyword>
<evidence type="ECO:0000256" key="8">
    <source>
        <dbReference type="SAM" id="Phobius"/>
    </source>
</evidence>
<comment type="similarity">
    <text evidence="6">Belongs to the YccS/YhfK family.</text>
</comment>
<feature type="coiled-coil region" evidence="7">
    <location>
        <begin position="644"/>
        <end position="671"/>
    </location>
</feature>
<comment type="caution">
    <text evidence="11">The sequence shown here is derived from an EMBL/GenBank/DDBJ whole genome shotgun (WGS) entry which is preliminary data.</text>
</comment>
<feature type="transmembrane region" description="Helical" evidence="8">
    <location>
        <begin position="396"/>
        <end position="416"/>
    </location>
</feature>
<feature type="transmembrane region" description="Helical" evidence="8">
    <location>
        <begin position="521"/>
        <end position="538"/>
    </location>
</feature>
<evidence type="ECO:0000313" key="11">
    <source>
        <dbReference type="EMBL" id="EEI89592.1"/>
    </source>
</evidence>
<feature type="domain" description="Integral membrane protein YccS N-terminal" evidence="9">
    <location>
        <begin position="87"/>
        <end position="348"/>
    </location>
</feature>
<organism evidence="11 12">
    <name type="scientific">Sphingobacterium spiritivorum ATCC 33300</name>
    <dbReference type="NCBI Taxonomy" id="525372"/>
    <lineage>
        <taxon>Bacteria</taxon>
        <taxon>Pseudomonadati</taxon>
        <taxon>Bacteroidota</taxon>
        <taxon>Sphingobacteriia</taxon>
        <taxon>Sphingobacteriales</taxon>
        <taxon>Sphingobacteriaceae</taxon>
        <taxon>Sphingobacterium</taxon>
    </lineage>
</organism>
<feature type="transmembrane region" description="Helical" evidence="8">
    <location>
        <begin position="453"/>
        <end position="484"/>
    </location>
</feature>
<dbReference type="AlphaFoldDB" id="C2G583"/>
<keyword evidence="5 8" id="KW-0472">Membrane</keyword>
<dbReference type="Pfam" id="PF13515">
    <property type="entry name" value="FUSC_2"/>
    <property type="match status" value="1"/>
</dbReference>
<evidence type="ECO:0000256" key="1">
    <source>
        <dbReference type="ARBA" id="ARBA00004651"/>
    </source>
</evidence>
<evidence type="ECO:0000256" key="5">
    <source>
        <dbReference type="ARBA" id="ARBA00023136"/>
    </source>
</evidence>
<sequence>MSDYMAFHALKHSISSISRLVFQFIAGENSGDAFRNIFTTLVPSIIIFYTGHLDTAITVGMGALLSSLTDLPGNRQDKWKSAKWCIPLFFIASFATAYAISSAWLLLPLLMISGFVCAMLSVFGLRVGINGTLTLILISFVVGLWPSHPLSFSMEITLGAVWFYIISILQAYIVPYRSLRHAMADGFRSMAVLLHAKAKCYDEHVPLEKAYRELGRLHIQVSDQQETIRFLLLREKKLISSEDGKIWLDQVYQLIDLYELLMALDHDYESIRKTLGPTGALEHIRKLIIMIAREIDLLAANHLKKKSDQHTNRIQITPLLNQLITIRDQQEGEAYSILNATIRNIQHILDFITRIRSTSDAKVYNTVKENEYQHFLSLPPRGWTAVKNQLSFHSTIFPFALRLAVLFGLGGLFGMILPEYRYTYWILLTIAIVARPGFATTQRRNFQRITGTLTGILLGILILNLISNIPVLLIIAAVCLYGFFLFNKPNYLVSVLFITAGIVITLNSYEGNIDRILGSRIIFTLIGCLLAVAGYFFVPIRQKRGMLNLADLVVQHNRQYFQVVDSQLQDHQSDIYEIRLARKKAQTALASFSDTITQLQHEPGNKKKDWSDANAFHALAYRINSLIVGLSINVTVQHQSAMKSQQLELRIQAIQNLLEELDQLSKSLRQTM</sequence>
<evidence type="ECO:0000259" key="10">
    <source>
        <dbReference type="Pfam" id="PF13515"/>
    </source>
</evidence>
<dbReference type="InterPro" id="IPR032692">
    <property type="entry name" value="YccS_N"/>
</dbReference>
<keyword evidence="2" id="KW-1003">Cell membrane</keyword>
<name>C2G583_SPHSI</name>
<evidence type="ECO:0000259" key="9">
    <source>
        <dbReference type="Pfam" id="PF12805"/>
    </source>
</evidence>
<dbReference type="HOGENOM" id="CLU_013315_0_1_10"/>
<proteinExistence type="inferred from homology"/>
<evidence type="ECO:0000256" key="4">
    <source>
        <dbReference type="ARBA" id="ARBA00022989"/>
    </source>
</evidence>
<reference evidence="11 12" key="1">
    <citation type="submission" date="2009-01" db="EMBL/GenBank/DDBJ databases">
        <authorList>
            <person name="Qin X."/>
            <person name="Bachman B."/>
            <person name="Battles P."/>
            <person name="Bell A."/>
            <person name="Bess C."/>
            <person name="Bickham C."/>
            <person name="Chaboub L."/>
            <person name="Chen D."/>
            <person name="Coyle M."/>
            <person name="Deiros D.R."/>
            <person name="Dinh H."/>
            <person name="Forbes L."/>
            <person name="Fowler G."/>
            <person name="Francisco L."/>
            <person name="Fu Q."/>
            <person name="Gubbala S."/>
            <person name="Hale W."/>
            <person name="Han Y."/>
            <person name="Hemphill L."/>
            <person name="Highlander S.K."/>
            <person name="Hirani K."/>
            <person name="Hogues M."/>
            <person name="Jackson L."/>
            <person name="Jakkamsetti A."/>
            <person name="Javaid M."/>
            <person name="Jiang H."/>
            <person name="Korchina V."/>
            <person name="Kovar C."/>
            <person name="Lara F."/>
            <person name="Lee S."/>
            <person name="Mata R."/>
            <person name="Mathew T."/>
            <person name="Moen C."/>
            <person name="Morales K."/>
            <person name="Munidasa M."/>
            <person name="Nazareth L."/>
            <person name="Ngo R."/>
            <person name="Nguyen L."/>
            <person name="Okwuonu G."/>
            <person name="Ongeri F."/>
            <person name="Patil S."/>
            <person name="Petrosino J."/>
            <person name="Pham C."/>
            <person name="Pham P."/>
            <person name="Pu L.-L."/>
            <person name="Puazo M."/>
            <person name="Raj R."/>
            <person name="Reid J."/>
            <person name="Rouhana J."/>
            <person name="Saada N."/>
            <person name="Shang Y."/>
            <person name="Simmons D."/>
            <person name="Thornton R."/>
            <person name="Warren J."/>
            <person name="Weissenberger G."/>
            <person name="Zhang J."/>
            <person name="Zhang L."/>
            <person name="Zhou C."/>
            <person name="Zhu D."/>
            <person name="Muzny D."/>
            <person name="Worley K."/>
            <person name="Gibbs R."/>
        </authorList>
    </citation>
    <scope>NUCLEOTIDE SEQUENCE [LARGE SCALE GENOMIC DNA]</scope>
    <source>
        <strain evidence="11 12">ATCC 33300</strain>
    </source>
</reference>
<feature type="domain" description="Integral membrane bound transporter" evidence="10">
    <location>
        <begin position="419"/>
        <end position="533"/>
    </location>
</feature>
<evidence type="ECO:0000256" key="7">
    <source>
        <dbReference type="SAM" id="Coils"/>
    </source>
</evidence>
<dbReference type="Pfam" id="PF12805">
    <property type="entry name" value="FUSC-like"/>
    <property type="match status" value="1"/>
</dbReference>
<evidence type="ECO:0000313" key="12">
    <source>
        <dbReference type="Proteomes" id="UP000006241"/>
    </source>
</evidence>
<feature type="transmembrane region" description="Helical" evidence="8">
    <location>
        <begin position="156"/>
        <end position="174"/>
    </location>
</feature>
<keyword evidence="4 8" id="KW-1133">Transmembrane helix</keyword>
<dbReference type="GO" id="GO:0005886">
    <property type="term" value="C:plasma membrane"/>
    <property type="evidence" value="ECO:0007669"/>
    <property type="project" value="UniProtKB-SubCell"/>
</dbReference>
<feature type="transmembrane region" description="Helical" evidence="8">
    <location>
        <begin position="46"/>
        <end position="69"/>
    </location>
</feature>
<dbReference type="PANTHER" id="PTHR30509">
    <property type="entry name" value="P-HYDROXYBENZOIC ACID EFFLUX PUMP SUBUNIT-RELATED"/>
    <property type="match status" value="1"/>
</dbReference>
<protein>
    <submittedName>
        <fullName evidence="11">Uncharacterized protein</fullName>
    </submittedName>
</protein>
<gene>
    <name evidence="11" type="ORF">HMPREF0765_4739</name>
</gene>
<feature type="transmembrane region" description="Helical" evidence="8">
    <location>
        <begin position="490"/>
        <end position="509"/>
    </location>
</feature>
<feature type="transmembrane region" description="Helical" evidence="8">
    <location>
        <begin position="132"/>
        <end position="150"/>
    </location>
</feature>
<dbReference type="EMBL" id="ACHB01000101">
    <property type="protein sequence ID" value="EEI89592.1"/>
    <property type="molecule type" value="Genomic_DNA"/>
</dbReference>
<accession>C2G583</accession>
<dbReference type="InterPro" id="IPR049453">
    <property type="entry name" value="Memb_transporter_dom"/>
</dbReference>
<evidence type="ECO:0000256" key="2">
    <source>
        <dbReference type="ARBA" id="ARBA00022475"/>
    </source>
</evidence>
<feature type="transmembrane region" description="Helical" evidence="8">
    <location>
        <begin position="422"/>
        <end position="441"/>
    </location>
</feature>
<dbReference type="PANTHER" id="PTHR30509:SF9">
    <property type="entry name" value="MULTIDRUG RESISTANCE PROTEIN MDTO"/>
    <property type="match status" value="1"/>
</dbReference>
<dbReference type="Proteomes" id="UP000006241">
    <property type="component" value="Unassembled WGS sequence"/>
</dbReference>